<dbReference type="GO" id="GO:0005975">
    <property type="term" value="P:carbohydrate metabolic process"/>
    <property type="evidence" value="ECO:0007669"/>
    <property type="project" value="InterPro"/>
</dbReference>
<feature type="domain" description="Glycoside hydrolase 35 catalytic" evidence="4">
    <location>
        <begin position="2"/>
        <end position="185"/>
    </location>
</feature>
<evidence type="ECO:0000256" key="3">
    <source>
        <dbReference type="ARBA" id="ARBA00023295"/>
    </source>
</evidence>
<proteinExistence type="inferred from homology"/>
<evidence type="ECO:0000256" key="1">
    <source>
        <dbReference type="ARBA" id="ARBA00009809"/>
    </source>
</evidence>
<protein>
    <submittedName>
        <fullName evidence="7">Beta-galactosidase-1-like protein 2</fullName>
    </submittedName>
</protein>
<evidence type="ECO:0000313" key="7">
    <source>
        <dbReference type="EMBL" id="KAI6654322.1"/>
    </source>
</evidence>
<dbReference type="Gene3D" id="2.60.120.260">
    <property type="entry name" value="Galactose-binding domain-like"/>
    <property type="match status" value="2"/>
</dbReference>
<dbReference type="InterPro" id="IPR031330">
    <property type="entry name" value="Gly_Hdrlase_35_cat"/>
</dbReference>
<evidence type="ECO:0000259" key="5">
    <source>
        <dbReference type="Pfam" id="PF21317"/>
    </source>
</evidence>
<dbReference type="FunFam" id="2.60.120.260:FF:000049">
    <property type="entry name" value="Beta-galactosidase"/>
    <property type="match status" value="1"/>
</dbReference>
<dbReference type="EMBL" id="JAKMXF010000222">
    <property type="protein sequence ID" value="KAI6654322.1"/>
    <property type="molecule type" value="Genomic_DNA"/>
</dbReference>
<dbReference type="SUPFAM" id="SSF49785">
    <property type="entry name" value="Galactose-binding domain-like"/>
    <property type="match status" value="1"/>
</dbReference>
<keyword evidence="2" id="KW-0378">Hydrolase</keyword>
<reference evidence="7 8" key="1">
    <citation type="journal article" date="2023" name="BMC Biol.">
        <title>The compact genome of the sponge Oopsacas minuta (Hexactinellida) is lacking key metazoan core genes.</title>
        <authorList>
            <person name="Santini S."/>
            <person name="Schenkelaars Q."/>
            <person name="Jourda C."/>
            <person name="Duchesne M."/>
            <person name="Belahbib H."/>
            <person name="Rocher C."/>
            <person name="Selva M."/>
            <person name="Riesgo A."/>
            <person name="Vervoort M."/>
            <person name="Leys S.P."/>
            <person name="Kodjabachian L."/>
            <person name="Le Bivic A."/>
            <person name="Borchiellini C."/>
            <person name="Claverie J.M."/>
            <person name="Renard E."/>
        </authorList>
    </citation>
    <scope>NUCLEOTIDE SEQUENCE [LARGE SCALE GENOMIC DNA]</scope>
    <source>
        <strain evidence="7">SPO-2</strain>
    </source>
</reference>
<dbReference type="Proteomes" id="UP001165289">
    <property type="component" value="Unassembled WGS sequence"/>
</dbReference>
<name>A0AAV7JZF4_9METZ</name>
<dbReference type="Gene3D" id="3.20.20.80">
    <property type="entry name" value="Glycosidases"/>
    <property type="match status" value="1"/>
</dbReference>
<evidence type="ECO:0000256" key="2">
    <source>
        <dbReference type="ARBA" id="ARBA00022801"/>
    </source>
</evidence>
<dbReference type="PRINTS" id="PR00742">
    <property type="entry name" value="GLHYDRLASE35"/>
</dbReference>
<keyword evidence="3" id="KW-0326">Glycosidase</keyword>
<dbReference type="AlphaFoldDB" id="A0AAV7JZF4"/>
<dbReference type="SUPFAM" id="SSF51445">
    <property type="entry name" value="(Trans)glycosidases"/>
    <property type="match status" value="1"/>
</dbReference>
<dbReference type="PROSITE" id="PS01182">
    <property type="entry name" value="GLYCOSYL_HYDROL_F35"/>
    <property type="match status" value="1"/>
</dbReference>
<dbReference type="InterPro" id="IPR048912">
    <property type="entry name" value="BetaGal1-like_ABD1"/>
</dbReference>
<dbReference type="InterPro" id="IPR019801">
    <property type="entry name" value="Glyco_hydro_35_CS"/>
</dbReference>
<dbReference type="Pfam" id="PF21317">
    <property type="entry name" value="BetaGal_ABD_1"/>
    <property type="match status" value="1"/>
</dbReference>
<sequence>MLAELQANRGGPIIAFQIENEYGSYGEDIKYMKYIYNSFRRRGIGELLITSDGIWKLPSVLRPDVLQTINGDIFGDESLAKFIANHNPEYPLMVTEFWVGWFTGWGEKERATRDAELMTNMLAKLLEKGFSVNIYMFHGGTNFGFTNGALHFENYTTHITSYDYDAPLTENGDVTEKYKLFRGVLSGYTFGRQLPPIPQDIPTESYGEASMHLYLPLLDTVVYLPYPAKANKLLSMEQLPMNLNGGQRFGYLLYRTRVKKESTQISIENCFQNQTGLIMVNNQHLHNLRNYNKLTLSLPYTDAEEYVIDILYEGLGRVNYGPKLDYQRQKLIGPVSIDDDSNLAWKIYAIEFQPSFLSTAEAGGIWKRMPTKERIPMLVKGTIEIKGNPKDTFADMSNWGKGILFINQINLGRYWNIGPQQTLYVPSNVLRMGINKIMIFEAEMPSRSAGLPVINFVDKPIL</sequence>
<gene>
    <name evidence="7" type="ORF">LOD99_720</name>
</gene>
<dbReference type="GO" id="GO:0004553">
    <property type="term" value="F:hydrolase activity, hydrolyzing O-glycosyl compounds"/>
    <property type="evidence" value="ECO:0007669"/>
    <property type="project" value="InterPro"/>
</dbReference>
<keyword evidence="8" id="KW-1185">Reference proteome</keyword>
<dbReference type="InterPro" id="IPR017853">
    <property type="entry name" value="GH"/>
</dbReference>
<organism evidence="7 8">
    <name type="scientific">Oopsacas minuta</name>
    <dbReference type="NCBI Taxonomy" id="111878"/>
    <lineage>
        <taxon>Eukaryota</taxon>
        <taxon>Metazoa</taxon>
        <taxon>Porifera</taxon>
        <taxon>Hexactinellida</taxon>
        <taxon>Hexasterophora</taxon>
        <taxon>Lyssacinosida</taxon>
        <taxon>Leucopsacidae</taxon>
        <taxon>Oopsacas</taxon>
    </lineage>
</organism>
<dbReference type="InterPro" id="IPR008979">
    <property type="entry name" value="Galactose-bd-like_sf"/>
</dbReference>
<evidence type="ECO:0000259" key="6">
    <source>
        <dbReference type="Pfam" id="PF21467"/>
    </source>
</evidence>
<feature type="domain" description="Beta-galactosidase 1-like first all-beta" evidence="5">
    <location>
        <begin position="246"/>
        <end position="350"/>
    </location>
</feature>
<evidence type="ECO:0000313" key="8">
    <source>
        <dbReference type="Proteomes" id="UP001165289"/>
    </source>
</evidence>
<dbReference type="PANTHER" id="PTHR23421">
    <property type="entry name" value="BETA-GALACTOSIDASE RELATED"/>
    <property type="match status" value="1"/>
</dbReference>
<dbReference type="Pfam" id="PF21467">
    <property type="entry name" value="BetaGal_gal-bd"/>
    <property type="match status" value="1"/>
</dbReference>
<dbReference type="InterPro" id="IPR001944">
    <property type="entry name" value="Glycoside_Hdrlase_35"/>
</dbReference>
<feature type="domain" description="Beta-galactosidase galactose-binding" evidence="6">
    <location>
        <begin position="376"/>
        <end position="435"/>
    </location>
</feature>
<comment type="caution">
    <text evidence="7">The sequence shown here is derived from an EMBL/GenBank/DDBJ whole genome shotgun (WGS) entry which is preliminary data.</text>
</comment>
<accession>A0AAV7JZF4</accession>
<dbReference type="InterPro" id="IPR048913">
    <property type="entry name" value="BetaGal_gal-bd"/>
</dbReference>
<dbReference type="Pfam" id="PF01301">
    <property type="entry name" value="Glyco_hydro_35"/>
    <property type="match status" value="1"/>
</dbReference>
<evidence type="ECO:0000259" key="4">
    <source>
        <dbReference type="Pfam" id="PF01301"/>
    </source>
</evidence>
<comment type="similarity">
    <text evidence="1">Belongs to the glycosyl hydrolase 35 family.</text>
</comment>